<evidence type="ECO:0000256" key="2">
    <source>
        <dbReference type="SAM" id="SignalP"/>
    </source>
</evidence>
<feature type="signal peptide" evidence="2">
    <location>
        <begin position="1"/>
        <end position="24"/>
    </location>
</feature>
<name>A0ABV7IBM1_9RHOB</name>
<evidence type="ECO:0000256" key="1">
    <source>
        <dbReference type="SAM" id="MobiDB-lite"/>
    </source>
</evidence>
<feature type="region of interest" description="Disordered" evidence="1">
    <location>
        <begin position="23"/>
        <end position="54"/>
    </location>
</feature>
<dbReference type="Proteomes" id="UP001595557">
    <property type="component" value="Unassembled WGS sequence"/>
</dbReference>
<evidence type="ECO:0000313" key="4">
    <source>
        <dbReference type="Proteomes" id="UP001595557"/>
    </source>
</evidence>
<comment type="caution">
    <text evidence="3">The sequence shown here is derived from an EMBL/GenBank/DDBJ whole genome shotgun (WGS) entry which is preliminary data.</text>
</comment>
<evidence type="ECO:0008006" key="5">
    <source>
        <dbReference type="Google" id="ProtNLM"/>
    </source>
</evidence>
<feature type="chain" id="PRO_5046634104" description="Regulator RcnB of Ni and Co efflux" evidence="2">
    <location>
        <begin position="25"/>
        <end position="148"/>
    </location>
</feature>
<keyword evidence="4" id="KW-1185">Reference proteome</keyword>
<sequence>MKRVSIAPAAGLIFAMIGATPAAAEPGHDKGNGKGQPRHAEPRDHRDVRRDGRRDRIVHVAHCPLGLARKDPSCVPPGQVRKHSHHDRRRVGDILDHGDYAIIRDPRRYDLEPGGGWDYYRDESSIYRVDSNTRKILAVINLINAFSN</sequence>
<dbReference type="RefSeq" id="WP_207469568.1">
    <property type="nucleotide sequence ID" value="NZ_JAFNAW010000029.1"/>
</dbReference>
<proteinExistence type="predicted"/>
<feature type="compositionally biased region" description="Basic and acidic residues" evidence="1">
    <location>
        <begin position="26"/>
        <end position="54"/>
    </location>
</feature>
<organism evidence="3 4">
    <name type="scientific">Paracoccus fontiphilus</name>
    <dbReference type="NCBI Taxonomy" id="1815556"/>
    <lineage>
        <taxon>Bacteria</taxon>
        <taxon>Pseudomonadati</taxon>
        <taxon>Pseudomonadota</taxon>
        <taxon>Alphaproteobacteria</taxon>
        <taxon>Rhodobacterales</taxon>
        <taxon>Paracoccaceae</taxon>
        <taxon>Paracoccus</taxon>
    </lineage>
</organism>
<gene>
    <name evidence="3" type="ORF">ACFOD7_01620</name>
</gene>
<evidence type="ECO:0000313" key="3">
    <source>
        <dbReference type="EMBL" id="MFC3166745.1"/>
    </source>
</evidence>
<reference evidence="4" key="1">
    <citation type="journal article" date="2019" name="Int. J. Syst. Evol. Microbiol.">
        <title>The Global Catalogue of Microorganisms (GCM) 10K type strain sequencing project: providing services to taxonomists for standard genome sequencing and annotation.</title>
        <authorList>
            <consortium name="The Broad Institute Genomics Platform"/>
            <consortium name="The Broad Institute Genome Sequencing Center for Infectious Disease"/>
            <person name="Wu L."/>
            <person name="Ma J."/>
        </authorList>
    </citation>
    <scope>NUCLEOTIDE SEQUENCE [LARGE SCALE GENOMIC DNA]</scope>
    <source>
        <strain evidence="4">KCTC 52239</strain>
    </source>
</reference>
<keyword evidence="2" id="KW-0732">Signal</keyword>
<accession>A0ABV7IBM1</accession>
<protein>
    <recommendedName>
        <fullName evidence="5">Regulator RcnB of Ni and Co efflux</fullName>
    </recommendedName>
</protein>
<dbReference type="EMBL" id="JBHRTE010000005">
    <property type="protein sequence ID" value="MFC3166745.1"/>
    <property type="molecule type" value="Genomic_DNA"/>
</dbReference>